<reference evidence="1 2" key="1">
    <citation type="journal article" date="2019" name="Sci. Rep.">
        <title>Orb-weaving spider Araneus ventricosus genome elucidates the spidroin gene catalogue.</title>
        <authorList>
            <person name="Kono N."/>
            <person name="Nakamura H."/>
            <person name="Ohtoshi R."/>
            <person name="Moran D.A.P."/>
            <person name="Shinohara A."/>
            <person name="Yoshida Y."/>
            <person name="Fujiwara M."/>
            <person name="Mori M."/>
            <person name="Tomita M."/>
            <person name="Arakawa K."/>
        </authorList>
    </citation>
    <scope>NUCLEOTIDE SEQUENCE [LARGE SCALE GENOMIC DNA]</scope>
</reference>
<name>A0A4Y2NXN6_ARAVE</name>
<dbReference type="OrthoDB" id="6436917at2759"/>
<evidence type="ECO:0000313" key="2">
    <source>
        <dbReference type="Proteomes" id="UP000499080"/>
    </source>
</evidence>
<dbReference type="GO" id="GO:0003676">
    <property type="term" value="F:nucleic acid binding"/>
    <property type="evidence" value="ECO:0007669"/>
    <property type="project" value="InterPro"/>
</dbReference>
<dbReference type="InterPro" id="IPR036397">
    <property type="entry name" value="RNaseH_sf"/>
</dbReference>
<gene>
    <name evidence="1" type="ORF">AVEN_156621_1</name>
</gene>
<accession>A0A4Y2NXN6</accession>
<dbReference type="PANTHER" id="PTHR47326:SF1">
    <property type="entry name" value="HTH PSQ-TYPE DOMAIN-CONTAINING PROTEIN"/>
    <property type="match status" value="1"/>
</dbReference>
<sequence length="174" mass="19668">MVTDDSTFTREGMLNSHNFHVWSEENPHATRTHSAPERFSVNVLPSIVGDHLVGPYLLPERRTGANYLIFLSTTDVRLHLNAKYGQQWIGWGGPVLWPARSPDLICLDYFLWGYVKSLVYENPVNSAEDLVVRIAAAAGEVRDTPGIFANVRSSMRRRCEACITARGRNFEHLL</sequence>
<organism evidence="1 2">
    <name type="scientific">Araneus ventricosus</name>
    <name type="common">Orbweaver spider</name>
    <name type="synonym">Epeira ventricosa</name>
    <dbReference type="NCBI Taxonomy" id="182803"/>
    <lineage>
        <taxon>Eukaryota</taxon>
        <taxon>Metazoa</taxon>
        <taxon>Ecdysozoa</taxon>
        <taxon>Arthropoda</taxon>
        <taxon>Chelicerata</taxon>
        <taxon>Arachnida</taxon>
        <taxon>Araneae</taxon>
        <taxon>Araneomorphae</taxon>
        <taxon>Entelegynae</taxon>
        <taxon>Araneoidea</taxon>
        <taxon>Araneidae</taxon>
        <taxon>Araneus</taxon>
    </lineage>
</organism>
<dbReference type="EMBL" id="BGPR01009819">
    <property type="protein sequence ID" value="GBN42496.1"/>
    <property type="molecule type" value="Genomic_DNA"/>
</dbReference>
<keyword evidence="2" id="KW-1185">Reference proteome</keyword>
<comment type="caution">
    <text evidence="1">The sequence shown here is derived from an EMBL/GenBank/DDBJ whole genome shotgun (WGS) entry which is preliminary data.</text>
</comment>
<evidence type="ECO:0000313" key="1">
    <source>
        <dbReference type="EMBL" id="GBN42496.1"/>
    </source>
</evidence>
<dbReference type="Proteomes" id="UP000499080">
    <property type="component" value="Unassembled WGS sequence"/>
</dbReference>
<dbReference type="Gene3D" id="3.30.420.10">
    <property type="entry name" value="Ribonuclease H-like superfamily/Ribonuclease H"/>
    <property type="match status" value="1"/>
</dbReference>
<dbReference type="PANTHER" id="PTHR47326">
    <property type="entry name" value="TRANSPOSABLE ELEMENT TC3 TRANSPOSASE-LIKE PROTEIN"/>
    <property type="match status" value="1"/>
</dbReference>
<protein>
    <submittedName>
        <fullName evidence="1">Uncharacterized protein</fullName>
    </submittedName>
</protein>
<dbReference type="AlphaFoldDB" id="A0A4Y2NXN6"/>
<proteinExistence type="predicted"/>